<dbReference type="AlphaFoldDB" id="A0A7N0TAY6"/>
<accession>A0A7N0TAY6</accession>
<dbReference type="PROSITE" id="PS51399">
    <property type="entry name" value="SEP"/>
    <property type="match status" value="1"/>
</dbReference>
<dbReference type="Gramene" id="Kaladp0031s0040.1.v1.1">
    <property type="protein sequence ID" value="Kaladp0031s0040.1.v1.1"/>
    <property type="gene ID" value="Kaladp0031s0040.v1.1"/>
</dbReference>
<name>A0A7N0TAY6_KALFE</name>
<reference evidence="3" key="1">
    <citation type="submission" date="2021-01" db="UniProtKB">
        <authorList>
            <consortium name="EnsemblPlants"/>
        </authorList>
    </citation>
    <scope>IDENTIFICATION</scope>
</reference>
<dbReference type="InterPro" id="IPR012989">
    <property type="entry name" value="SEP_domain"/>
</dbReference>
<dbReference type="Pfam" id="PF08059">
    <property type="entry name" value="SEP"/>
    <property type="match status" value="1"/>
</dbReference>
<feature type="domain" description="SEP" evidence="2">
    <location>
        <begin position="235"/>
        <end position="270"/>
    </location>
</feature>
<dbReference type="EnsemblPlants" id="Kaladp0031s0040.1.v1.1">
    <property type="protein sequence ID" value="Kaladp0031s0040.1.v1.1"/>
    <property type="gene ID" value="Kaladp0031s0040.v1.1"/>
</dbReference>
<evidence type="ECO:0000313" key="3">
    <source>
        <dbReference type="EnsemblPlants" id="Kaladp0031s0040.1.v1.1"/>
    </source>
</evidence>
<dbReference type="InterPro" id="IPR036241">
    <property type="entry name" value="NSFL1C_SEP_dom_sf"/>
</dbReference>
<dbReference type="SUPFAM" id="SSF46934">
    <property type="entry name" value="UBA-like"/>
    <property type="match status" value="1"/>
</dbReference>
<dbReference type="InterPro" id="IPR009060">
    <property type="entry name" value="UBA-like_sf"/>
</dbReference>
<proteinExistence type="predicted"/>
<dbReference type="GO" id="GO:0005634">
    <property type="term" value="C:nucleus"/>
    <property type="evidence" value="ECO:0007669"/>
    <property type="project" value="TreeGrafter"/>
</dbReference>
<dbReference type="PANTHER" id="PTHR23333:SF20">
    <property type="entry name" value="NSFL1 COFACTOR P47"/>
    <property type="match status" value="1"/>
</dbReference>
<organism evidence="3 4">
    <name type="scientific">Kalanchoe fedtschenkoi</name>
    <name type="common">Lavender scallops</name>
    <name type="synonym">South American air plant</name>
    <dbReference type="NCBI Taxonomy" id="63787"/>
    <lineage>
        <taxon>Eukaryota</taxon>
        <taxon>Viridiplantae</taxon>
        <taxon>Streptophyta</taxon>
        <taxon>Embryophyta</taxon>
        <taxon>Tracheophyta</taxon>
        <taxon>Spermatophyta</taxon>
        <taxon>Magnoliopsida</taxon>
        <taxon>eudicotyledons</taxon>
        <taxon>Gunneridae</taxon>
        <taxon>Pentapetalae</taxon>
        <taxon>Saxifragales</taxon>
        <taxon>Crassulaceae</taxon>
        <taxon>Kalanchoe</taxon>
    </lineage>
</organism>
<dbReference type="GO" id="GO:0061025">
    <property type="term" value="P:membrane fusion"/>
    <property type="evidence" value="ECO:0007669"/>
    <property type="project" value="TreeGrafter"/>
</dbReference>
<dbReference type="GO" id="GO:0043161">
    <property type="term" value="P:proteasome-mediated ubiquitin-dependent protein catabolic process"/>
    <property type="evidence" value="ECO:0007669"/>
    <property type="project" value="TreeGrafter"/>
</dbReference>
<dbReference type="SUPFAM" id="SSF102848">
    <property type="entry name" value="NSFL1 (p97 ATPase) cofactor p47, SEP domain"/>
    <property type="match status" value="1"/>
</dbReference>
<dbReference type="InterPro" id="IPR039517">
    <property type="entry name" value="C6orf106_UBA-like"/>
</dbReference>
<dbReference type="Gene3D" id="1.10.8.10">
    <property type="entry name" value="DNA helicase RuvA subunit, C-terminal domain"/>
    <property type="match status" value="1"/>
</dbReference>
<feature type="compositionally biased region" description="Pro residues" evidence="1">
    <location>
        <begin position="73"/>
        <end position="88"/>
    </location>
</feature>
<dbReference type="FunFam" id="1.10.8.10:FF:000020">
    <property type="entry name" value="NSFL1 (p97) cofactor (p47)"/>
    <property type="match status" value="1"/>
</dbReference>
<protein>
    <recommendedName>
        <fullName evidence="2">SEP domain-containing protein</fullName>
    </recommendedName>
</protein>
<feature type="compositionally biased region" description="Low complexity" evidence="1">
    <location>
        <begin position="224"/>
        <end position="235"/>
    </location>
</feature>
<dbReference type="Pfam" id="PF14555">
    <property type="entry name" value="UBA_4"/>
    <property type="match status" value="1"/>
</dbReference>
<keyword evidence="4" id="KW-1185">Reference proteome</keyword>
<dbReference type="GO" id="GO:0043130">
    <property type="term" value="F:ubiquitin binding"/>
    <property type="evidence" value="ECO:0007669"/>
    <property type="project" value="TreeGrafter"/>
</dbReference>
<feature type="compositionally biased region" description="Low complexity" evidence="1">
    <location>
        <begin position="188"/>
        <end position="216"/>
    </location>
</feature>
<dbReference type="GO" id="GO:0007030">
    <property type="term" value="P:Golgi organization"/>
    <property type="evidence" value="ECO:0007669"/>
    <property type="project" value="TreeGrafter"/>
</dbReference>
<dbReference type="PANTHER" id="PTHR23333">
    <property type="entry name" value="UBX DOMAIN CONTAINING PROTEIN"/>
    <property type="match status" value="1"/>
</dbReference>
<feature type="region of interest" description="Disordered" evidence="1">
    <location>
        <begin position="1"/>
        <end position="23"/>
    </location>
</feature>
<sequence length="270" mass="29398">MRSGGDGIERRRTMEKTEESNNEALIRSFSEITSAAREEALFFLESHNWDLDSAVSTYFDSSATTNAAAAPAGPQPVLPPSPDSPPILSPSRSDSSQRSRSESPPRSPYRLRSRQDKQKLPMGSSSKSTDKGNRSGGIRTLADLNRSAKDDSDSDSDEPQEYYTGGEKSGMLVQDPTRGRDVDTIFDQARQAGVAQGQGDSVRPTSSSRSFTGTGRLLSGETVAAAPAQDQQPEPLTHTIYFWRNGFSVDDGPVRRMDDPQNAPFLEVSF</sequence>
<feature type="region of interest" description="Disordered" evidence="1">
    <location>
        <begin position="251"/>
        <end position="270"/>
    </location>
</feature>
<feature type="compositionally biased region" description="Basic and acidic residues" evidence="1">
    <location>
        <begin position="7"/>
        <end position="19"/>
    </location>
</feature>
<dbReference type="CDD" id="cd14349">
    <property type="entry name" value="UBA_CF106"/>
    <property type="match status" value="1"/>
</dbReference>
<dbReference type="GO" id="GO:0005829">
    <property type="term" value="C:cytosol"/>
    <property type="evidence" value="ECO:0007669"/>
    <property type="project" value="TreeGrafter"/>
</dbReference>
<evidence type="ECO:0000256" key="1">
    <source>
        <dbReference type="SAM" id="MobiDB-lite"/>
    </source>
</evidence>
<evidence type="ECO:0000313" key="4">
    <source>
        <dbReference type="Proteomes" id="UP000594263"/>
    </source>
</evidence>
<dbReference type="Proteomes" id="UP000594263">
    <property type="component" value="Unplaced"/>
</dbReference>
<dbReference type="Gene3D" id="3.30.420.210">
    <property type="entry name" value="SEP domain"/>
    <property type="match status" value="1"/>
</dbReference>
<evidence type="ECO:0000259" key="2">
    <source>
        <dbReference type="PROSITE" id="PS51399"/>
    </source>
</evidence>
<dbReference type="GO" id="GO:0031468">
    <property type="term" value="P:nuclear membrane reassembly"/>
    <property type="evidence" value="ECO:0007669"/>
    <property type="project" value="TreeGrafter"/>
</dbReference>
<feature type="region of interest" description="Disordered" evidence="1">
    <location>
        <begin position="65"/>
        <end position="236"/>
    </location>
</feature>
<dbReference type="GO" id="GO:0000045">
    <property type="term" value="P:autophagosome assembly"/>
    <property type="evidence" value="ECO:0007669"/>
    <property type="project" value="TreeGrafter"/>
</dbReference>